<proteinExistence type="predicted"/>
<feature type="region of interest" description="Disordered" evidence="2">
    <location>
        <begin position="135"/>
        <end position="171"/>
    </location>
</feature>
<dbReference type="CDD" id="cd21608">
    <property type="entry name" value="RRM2_NsCP33_like"/>
    <property type="match status" value="1"/>
</dbReference>
<feature type="compositionally biased region" description="Gly residues" evidence="2">
    <location>
        <begin position="87"/>
        <end position="104"/>
    </location>
</feature>
<protein>
    <submittedName>
        <fullName evidence="4">RNA recognition motif-containing protein</fullName>
    </submittedName>
</protein>
<organism evidence="4 5">
    <name type="scientific">Roseateles saccharophilus</name>
    <name type="common">Pseudomonas saccharophila</name>
    <dbReference type="NCBI Taxonomy" id="304"/>
    <lineage>
        <taxon>Bacteria</taxon>
        <taxon>Pseudomonadati</taxon>
        <taxon>Pseudomonadota</taxon>
        <taxon>Betaproteobacteria</taxon>
        <taxon>Burkholderiales</taxon>
        <taxon>Sphaerotilaceae</taxon>
        <taxon>Roseateles</taxon>
    </lineage>
</organism>
<dbReference type="PANTHER" id="PTHR48027">
    <property type="entry name" value="HETEROGENEOUS NUCLEAR RIBONUCLEOPROTEIN 87F-RELATED"/>
    <property type="match status" value="1"/>
</dbReference>
<comment type="caution">
    <text evidence="4">The sequence shown here is derived from an EMBL/GenBank/DDBJ whole genome shotgun (WGS) entry which is preliminary data.</text>
</comment>
<dbReference type="OrthoDB" id="9798855at2"/>
<gene>
    <name evidence="4" type="ORF">EV671_101115</name>
</gene>
<dbReference type="InterPro" id="IPR052462">
    <property type="entry name" value="SLIRP/GR-RBP-like"/>
</dbReference>
<reference evidence="4 5" key="1">
    <citation type="submission" date="2019-03" db="EMBL/GenBank/DDBJ databases">
        <title>Genomic Encyclopedia of Type Strains, Phase IV (KMG-IV): sequencing the most valuable type-strain genomes for metagenomic binning, comparative biology and taxonomic classification.</title>
        <authorList>
            <person name="Goeker M."/>
        </authorList>
    </citation>
    <scope>NUCLEOTIDE SEQUENCE [LARGE SCALE GENOMIC DNA]</scope>
    <source>
        <strain evidence="4 5">DSM 654</strain>
    </source>
</reference>
<evidence type="ECO:0000256" key="1">
    <source>
        <dbReference type="ARBA" id="ARBA00022884"/>
    </source>
</evidence>
<sequence>MGNKLYVGNLAYSVRDESLQEAFGQFGTVTSAKVMMDRETGRSKGFGFVEMGSDAEAQAAINGMNGQALEGRAIVVNEARPREERPGGFGGGGRSGGGGFGGGGGYGGGGRSGGGGYGGGGGGYGGGGRSGGGGYGGGGGGYGGGGRSGGGGGGYGGGGRSGGGGYGGGGY</sequence>
<dbReference type="AlphaFoldDB" id="A0A4R3V1H5"/>
<dbReference type="SMART" id="SM00360">
    <property type="entry name" value="RRM"/>
    <property type="match status" value="1"/>
</dbReference>
<evidence type="ECO:0000313" key="5">
    <source>
        <dbReference type="Proteomes" id="UP000295110"/>
    </source>
</evidence>
<keyword evidence="1" id="KW-0694">RNA-binding</keyword>
<keyword evidence="5" id="KW-1185">Reference proteome</keyword>
<evidence type="ECO:0000259" key="3">
    <source>
        <dbReference type="PROSITE" id="PS50102"/>
    </source>
</evidence>
<name>A0A4R3V1H5_ROSSA</name>
<dbReference type="PROSITE" id="PS50102">
    <property type="entry name" value="RRM"/>
    <property type="match status" value="1"/>
</dbReference>
<dbReference type="InterPro" id="IPR048289">
    <property type="entry name" value="RRM2_NsCP33-like"/>
</dbReference>
<dbReference type="InterPro" id="IPR012677">
    <property type="entry name" value="Nucleotide-bd_a/b_plait_sf"/>
</dbReference>
<dbReference type="Pfam" id="PF00076">
    <property type="entry name" value="RRM_1"/>
    <property type="match status" value="1"/>
</dbReference>
<dbReference type="InterPro" id="IPR035979">
    <property type="entry name" value="RBD_domain_sf"/>
</dbReference>
<dbReference type="SUPFAM" id="SSF54928">
    <property type="entry name" value="RNA-binding domain, RBD"/>
    <property type="match status" value="1"/>
</dbReference>
<feature type="domain" description="RRM" evidence="3">
    <location>
        <begin position="3"/>
        <end position="81"/>
    </location>
</feature>
<evidence type="ECO:0000313" key="4">
    <source>
        <dbReference type="EMBL" id="TCU97342.1"/>
    </source>
</evidence>
<dbReference type="Gene3D" id="3.30.70.330">
    <property type="match status" value="1"/>
</dbReference>
<dbReference type="EMBL" id="SMBU01000011">
    <property type="protein sequence ID" value="TCU97342.1"/>
    <property type="molecule type" value="Genomic_DNA"/>
</dbReference>
<dbReference type="Proteomes" id="UP000295110">
    <property type="component" value="Unassembled WGS sequence"/>
</dbReference>
<dbReference type="RefSeq" id="WP_132571431.1">
    <property type="nucleotide sequence ID" value="NZ_SMBU01000011.1"/>
</dbReference>
<dbReference type="InterPro" id="IPR000504">
    <property type="entry name" value="RRM_dom"/>
</dbReference>
<feature type="region of interest" description="Disordered" evidence="2">
    <location>
        <begin position="82"/>
        <end position="104"/>
    </location>
</feature>
<dbReference type="GO" id="GO:0003723">
    <property type="term" value="F:RNA binding"/>
    <property type="evidence" value="ECO:0007669"/>
    <property type="project" value="UniProtKB-KW"/>
</dbReference>
<evidence type="ECO:0000256" key="2">
    <source>
        <dbReference type="SAM" id="MobiDB-lite"/>
    </source>
</evidence>
<accession>A0A4R3V1H5</accession>